<dbReference type="GO" id="GO:0003677">
    <property type="term" value="F:DNA binding"/>
    <property type="evidence" value="ECO:0007669"/>
    <property type="project" value="InterPro"/>
</dbReference>
<organism evidence="2 3">
    <name type="scientific">Campylobacter sputorum subsp. sputorum</name>
    <dbReference type="NCBI Taxonomy" id="32024"/>
    <lineage>
        <taxon>Bacteria</taxon>
        <taxon>Pseudomonadati</taxon>
        <taxon>Campylobacterota</taxon>
        <taxon>Epsilonproteobacteria</taxon>
        <taxon>Campylobacterales</taxon>
        <taxon>Campylobacteraceae</taxon>
        <taxon>Campylobacter</taxon>
    </lineage>
</organism>
<feature type="domain" description="Transposase IS116/IS110/IS902 C-terminal" evidence="1">
    <location>
        <begin position="159"/>
        <end position="240"/>
    </location>
</feature>
<name>A0A381DGZ9_9BACT</name>
<dbReference type="Pfam" id="PF02371">
    <property type="entry name" value="Transposase_20"/>
    <property type="match status" value="1"/>
</dbReference>
<dbReference type="PANTHER" id="PTHR33055:SF3">
    <property type="entry name" value="PUTATIVE TRANSPOSASE FOR IS117-RELATED"/>
    <property type="match status" value="1"/>
</dbReference>
<dbReference type="GO" id="GO:0004803">
    <property type="term" value="F:transposase activity"/>
    <property type="evidence" value="ECO:0007669"/>
    <property type="project" value="InterPro"/>
</dbReference>
<protein>
    <submittedName>
        <fullName evidence="2">Putative transposase</fullName>
    </submittedName>
</protein>
<dbReference type="InterPro" id="IPR003346">
    <property type="entry name" value="Transposase_20"/>
</dbReference>
<sequence>MIKSYFQSFQSNELIVCFESTSNYHIILQKTLSRLKIKYSVLNPAKSSLFIRHLNNIKTDLSDSYALAVYSRTFSYTLFPDTFSKEYKLLKSYSSTLLLLQKMNTQVKNFIHSQKDVNDDELKDYLKQFLNYIKSLHKKLRDINYSILKTLIPESDEILKNKGIGKDLAIVLFPVLHFNRDKNAKQIISYLGLSPRIFESGVSVKKSQSITKRDSTNIRRILFMNSLSCIRFNDYFKEKYNRLIANGKHKKVAIVAVMCAIIRYLKTYFKEDNYQCIKSA</sequence>
<dbReference type="InterPro" id="IPR047650">
    <property type="entry name" value="Transpos_IS110"/>
</dbReference>
<evidence type="ECO:0000259" key="1">
    <source>
        <dbReference type="Pfam" id="PF02371"/>
    </source>
</evidence>
<reference evidence="2 3" key="1">
    <citation type="submission" date="2018-06" db="EMBL/GenBank/DDBJ databases">
        <authorList>
            <consortium name="Pathogen Informatics"/>
            <person name="Doyle S."/>
        </authorList>
    </citation>
    <scope>NUCLEOTIDE SEQUENCE [LARGE SCALE GENOMIC DNA]</scope>
    <source>
        <strain evidence="2 3">NCTC12475</strain>
    </source>
</reference>
<gene>
    <name evidence="2" type="ORF">NCTC12475_00124</name>
</gene>
<dbReference type="Proteomes" id="UP000254920">
    <property type="component" value="Unassembled WGS sequence"/>
</dbReference>
<accession>A0A381DGZ9</accession>
<evidence type="ECO:0000313" key="2">
    <source>
        <dbReference type="EMBL" id="SUX09634.1"/>
    </source>
</evidence>
<dbReference type="PANTHER" id="PTHR33055">
    <property type="entry name" value="TRANSPOSASE FOR INSERTION SEQUENCE ELEMENT IS1111A"/>
    <property type="match status" value="1"/>
</dbReference>
<dbReference type="GO" id="GO:0006313">
    <property type="term" value="P:DNA transposition"/>
    <property type="evidence" value="ECO:0007669"/>
    <property type="project" value="InterPro"/>
</dbReference>
<dbReference type="AlphaFoldDB" id="A0A381DGZ9"/>
<evidence type="ECO:0000313" key="3">
    <source>
        <dbReference type="Proteomes" id="UP000254920"/>
    </source>
</evidence>
<keyword evidence="3" id="KW-1185">Reference proteome</keyword>
<proteinExistence type="predicted"/>
<dbReference type="EMBL" id="UFVD01000001">
    <property type="protein sequence ID" value="SUX09634.1"/>
    <property type="molecule type" value="Genomic_DNA"/>
</dbReference>